<name>A0A4P6M205_9FIRM</name>
<dbReference type="AlphaFoldDB" id="A0A4P6M205"/>
<gene>
    <name evidence="1" type="primary">coaE_1</name>
    <name evidence="1" type="ORF">PMF13cell1_03988</name>
</gene>
<reference evidence="1 2" key="1">
    <citation type="submission" date="2019-01" db="EMBL/GenBank/DDBJ databases">
        <title>PMF-metabolizing Aryl O-demethylase.</title>
        <authorList>
            <person name="Kim M."/>
        </authorList>
    </citation>
    <scope>NUCLEOTIDE SEQUENCE [LARGE SCALE GENOMIC DNA]</scope>
    <source>
        <strain evidence="1 2">PMF1</strain>
    </source>
</reference>
<dbReference type="GO" id="GO:0004140">
    <property type="term" value="F:dephospho-CoA kinase activity"/>
    <property type="evidence" value="ECO:0007669"/>
    <property type="project" value="UniProtKB-EC"/>
</dbReference>
<sequence length="201" mass="22739">MYCILVTGIPASGKSTMAEYLSEALHIPVISKDKIKEILFDTVGFHSRTEKVSLGTGAMEIMYYFAEQMMKMGQPFILENNFENVSKPGIRSLLGIYGYQAVTVRLTGDLHVLFQRMTERNSSSDRHRGHVVNDHYPEIKEKAEMNAQPVLGQEDFIRGITERGMTDFQLPGPVFEIDTTDFSKVDLQRITEELQGILSNI</sequence>
<keyword evidence="1" id="KW-0808">Transferase</keyword>
<dbReference type="SUPFAM" id="SSF52540">
    <property type="entry name" value="P-loop containing nucleoside triphosphate hydrolases"/>
    <property type="match status" value="1"/>
</dbReference>
<dbReference type="RefSeq" id="WP_130181859.1">
    <property type="nucleotide sequence ID" value="NZ_CP035945.1"/>
</dbReference>
<evidence type="ECO:0000313" key="2">
    <source>
        <dbReference type="Proteomes" id="UP000289794"/>
    </source>
</evidence>
<proteinExistence type="predicted"/>
<protein>
    <submittedName>
        <fullName evidence="1">Dephospho-CoA kinase</fullName>
        <ecNumber evidence="1">2.7.1.24</ecNumber>
    </submittedName>
</protein>
<dbReference type="EC" id="2.7.1.24" evidence="1"/>
<dbReference type="InterPro" id="IPR027417">
    <property type="entry name" value="P-loop_NTPase"/>
</dbReference>
<dbReference type="Proteomes" id="UP000289794">
    <property type="component" value="Chromosome"/>
</dbReference>
<evidence type="ECO:0000313" key="1">
    <source>
        <dbReference type="EMBL" id="QBE98422.1"/>
    </source>
</evidence>
<organism evidence="1 2">
    <name type="scientific">Blautia producta</name>
    <dbReference type="NCBI Taxonomy" id="33035"/>
    <lineage>
        <taxon>Bacteria</taxon>
        <taxon>Bacillati</taxon>
        <taxon>Bacillota</taxon>
        <taxon>Clostridia</taxon>
        <taxon>Lachnospirales</taxon>
        <taxon>Lachnospiraceae</taxon>
        <taxon>Blautia</taxon>
    </lineage>
</organism>
<dbReference type="Pfam" id="PF13238">
    <property type="entry name" value="AAA_18"/>
    <property type="match status" value="1"/>
</dbReference>
<dbReference type="EMBL" id="CP035945">
    <property type="protein sequence ID" value="QBE98422.1"/>
    <property type="molecule type" value="Genomic_DNA"/>
</dbReference>
<dbReference type="KEGG" id="bpro:PMF13cell1_03988"/>
<keyword evidence="1" id="KW-0418">Kinase</keyword>
<dbReference type="Gene3D" id="3.40.50.300">
    <property type="entry name" value="P-loop containing nucleotide triphosphate hydrolases"/>
    <property type="match status" value="1"/>
</dbReference>
<accession>A0A4P6M205</accession>